<gene>
    <name evidence="6" type="ORF">K7X08_018965</name>
</gene>
<evidence type="ECO:0000256" key="1">
    <source>
        <dbReference type="ARBA" id="ARBA00010746"/>
    </source>
</evidence>
<evidence type="ECO:0000256" key="5">
    <source>
        <dbReference type="SAM" id="Phobius"/>
    </source>
</evidence>
<dbReference type="GO" id="GO:0048046">
    <property type="term" value="C:apoplast"/>
    <property type="evidence" value="ECO:0007669"/>
    <property type="project" value="UniProtKB-SubCell"/>
</dbReference>
<dbReference type="InterPro" id="IPR044859">
    <property type="entry name" value="Allene_oxi_cyc_Dirigent"/>
</dbReference>
<proteinExistence type="inferred from homology"/>
<dbReference type="Proteomes" id="UP001152561">
    <property type="component" value="Unassembled WGS sequence"/>
</dbReference>
<keyword evidence="7" id="KW-1185">Reference proteome</keyword>
<comment type="similarity">
    <text evidence="1 4">Belongs to the plant dirigent protein family.</text>
</comment>
<dbReference type="InterPro" id="IPR007877">
    <property type="entry name" value="DUF707"/>
</dbReference>
<dbReference type="Pfam" id="PF03018">
    <property type="entry name" value="Dirigent"/>
    <property type="match status" value="1"/>
</dbReference>
<keyword evidence="3 4" id="KW-0964">Secreted</keyword>
<keyword evidence="4" id="KW-0052">Apoplast</keyword>
<sequence length="612" mass="68407">MAKLCSGIILLVLLSILTHGNSDEFSRKLSKKAMGLKREKLSHLHFYFHDIVGGKSPTAVKIAEAAMTNRSATGFGLLAMIDDPLTVGPEPNSKIVGRAQGIYAQASLNDVGLLMVLNFAFVEGKYNGSSLSVLGRNSVMSAVREMPIVGGSGLFRFARGYAQAKTHTFDFKTGDAVVESGEFLTGISQLIFGLSRCHSTDSETDCELVTKMGTPMKHSSNSRRRNGTMRLFVTTFIGVVFGFFLGVTFPTISLTKLPLPTNLFPSIDLPEMEDKFSGLSTQALLNVLNSLKGRGGSSRKNNGPKIWVPSNPRGAERLPPGIVESESDLYTRRLWGLPSEDLIIKPRYLVTFTVGLKQKNNIDAAVKKFSENFTIMLFHYDGLTSEWDDLEWSQRAIHVSIPKQTKWWYAKRFLHPDIVAPYDYIFIWDEDLGLEKFNAEEYIKLVRKHGLDISQPGLAPNSGLTWQMTKGRNDTEVHKETEEKPGYCTDPHLPPCAAFVEIMAPVFSRKAWRCVWHMIQNDLVHGWGLDFALRRCVEPAHEKIGVVDAQWIVHQTVPSLGSQGKSENGKAPWEGVRERCRREWTMFQDRMATAEMAYYKAMGMNPPNSTTN</sequence>
<feature type="transmembrane region" description="Helical" evidence="5">
    <location>
        <begin position="231"/>
        <end position="252"/>
    </location>
</feature>
<keyword evidence="5" id="KW-0472">Membrane</keyword>
<dbReference type="OrthoDB" id="9985979at2759"/>
<dbReference type="PANTHER" id="PTHR31210">
    <property type="entry name" value="OS06G0731900 PROTEIN"/>
    <property type="match status" value="1"/>
</dbReference>
<dbReference type="EMBL" id="JAJAGQ010000013">
    <property type="protein sequence ID" value="KAJ8546382.1"/>
    <property type="molecule type" value="Genomic_DNA"/>
</dbReference>
<comment type="caution">
    <text evidence="6">The sequence shown here is derived from an EMBL/GenBank/DDBJ whole genome shotgun (WGS) entry which is preliminary data.</text>
</comment>
<reference evidence="7" key="1">
    <citation type="journal article" date="2023" name="Proc. Natl. Acad. Sci. U.S.A.">
        <title>Genomic and structural basis for evolution of tropane alkaloid biosynthesis.</title>
        <authorList>
            <person name="Wanga Y.-J."/>
            <person name="Taina T."/>
            <person name="Yua J.-Y."/>
            <person name="Lia J."/>
            <person name="Xua B."/>
            <person name="Chenc J."/>
            <person name="D'Auriad J.C."/>
            <person name="Huanga J.-P."/>
            <person name="Huanga S.-X."/>
        </authorList>
    </citation>
    <scope>NUCLEOTIDE SEQUENCE [LARGE SCALE GENOMIC DNA]</scope>
    <source>
        <strain evidence="7">cv. KIB-2019</strain>
    </source>
</reference>
<evidence type="ECO:0000256" key="4">
    <source>
        <dbReference type="RuleBase" id="RU363099"/>
    </source>
</evidence>
<dbReference type="Pfam" id="PF05212">
    <property type="entry name" value="DUF707"/>
    <property type="match status" value="1"/>
</dbReference>
<evidence type="ECO:0000256" key="2">
    <source>
        <dbReference type="ARBA" id="ARBA00011738"/>
    </source>
</evidence>
<comment type="function">
    <text evidence="4">Dirigent proteins impart stereoselectivity on the phenoxy radical-coupling reaction, yielding optically active lignans from two molecules of coniferyl alcohol in the biosynthesis of lignans, flavonolignans, and alkaloids and thus plays a central role in plant secondary metabolism.</text>
</comment>
<keyword evidence="5" id="KW-0812">Transmembrane</keyword>
<dbReference type="PANTHER" id="PTHR31210:SF68">
    <property type="entry name" value="OS06G0727800 PROTEIN"/>
    <property type="match status" value="1"/>
</dbReference>
<keyword evidence="5" id="KW-1133">Transmembrane helix</keyword>
<comment type="subunit">
    <text evidence="2 4">Homodimer.</text>
</comment>
<feature type="signal peptide" evidence="4">
    <location>
        <begin position="1"/>
        <end position="22"/>
    </location>
</feature>
<evidence type="ECO:0000256" key="3">
    <source>
        <dbReference type="ARBA" id="ARBA00022525"/>
    </source>
</evidence>
<dbReference type="InterPro" id="IPR004265">
    <property type="entry name" value="Dirigent"/>
</dbReference>
<organism evidence="6 7">
    <name type="scientific">Anisodus acutangulus</name>
    <dbReference type="NCBI Taxonomy" id="402998"/>
    <lineage>
        <taxon>Eukaryota</taxon>
        <taxon>Viridiplantae</taxon>
        <taxon>Streptophyta</taxon>
        <taxon>Embryophyta</taxon>
        <taxon>Tracheophyta</taxon>
        <taxon>Spermatophyta</taxon>
        <taxon>Magnoliopsida</taxon>
        <taxon>eudicotyledons</taxon>
        <taxon>Gunneridae</taxon>
        <taxon>Pentapetalae</taxon>
        <taxon>asterids</taxon>
        <taxon>lamiids</taxon>
        <taxon>Solanales</taxon>
        <taxon>Solanaceae</taxon>
        <taxon>Solanoideae</taxon>
        <taxon>Hyoscyameae</taxon>
        <taxon>Anisodus</taxon>
    </lineage>
</organism>
<evidence type="ECO:0000313" key="6">
    <source>
        <dbReference type="EMBL" id="KAJ8546382.1"/>
    </source>
</evidence>
<comment type="subcellular location">
    <subcellularLocation>
        <location evidence="4">Secreted</location>
        <location evidence="4">Extracellular space</location>
        <location evidence="4">Apoplast</location>
    </subcellularLocation>
</comment>
<name>A0A9Q1M057_9SOLA</name>
<accession>A0A9Q1M057</accession>
<evidence type="ECO:0000313" key="7">
    <source>
        <dbReference type="Proteomes" id="UP001152561"/>
    </source>
</evidence>
<dbReference type="GO" id="GO:0009699">
    <property type="term" value="P:phenylpropanoid biosynthetic process"/>
    <property type="evidence" value="ECO:0007669"/>
    <property type="project" value="UniProtKB-ARBA"/>
</dbReference>
<dbReference type="Gene3D" id="2.40.480.10">
    <property type="entry name" value="Allene oxide cyclase-like"/>
    <property type="match status" value="1"/>
</dbReference>
<dbReference type="AlphaFoldDB" id="A0A9Q1M057"/>
<keyword evidence="4" id="KW-0732">Signal</keyword>
<protein>
    <recommendedName>
        <fullName evidence="4">Dirigent protein</fullName>
    </recommendedName>
</protein>
<feature type="chain" id="PRO_5040548275" description="Dirigent protein" evidence="4">
    <location>
        <begin position="23"/>
        <end position="612"/>
    </location>
</feature>